<dbReference type="InterPro" id="IPR036271">
    <property type="entry name" value="Tet_transcr_reg_TetR-rel_C_sf"/>
</dbReference>
<evidence type="ECO:0000313" key="7">
    <source>
        <dbReference type="EMBL" id="TXC73699.1"/>
    </source>
</evidence>
<evidence type="ECO:0000259" key="6">
    <source>
        <dbReference type="PROSITE" id="PS50977"/>
    </source>
</evidence>
<name>A0A5C6ULH1_9SPHN</name>
<keyword evidence="8" id="KW-1185">Reference proteome</keyword>
<feature type="domain" description="HTH tetR-type" evidence="6">
    <location>
        <begin position="47"/>
        <end position="107"/>
    </location>
</feature>
<dbReference type="InterPro" id="IPR050109">
    <property type="entry name" value="HTH-type_TetR-like_transc_reg"/>
</dbReference>
<organism evidence="7 8">
    <name type="scientific">Flavisphingopyxis soli</name>
    <dbReference type="NCBI Taxonomy" id="2601267"/>
    <lineage>
        <taxon>Bacteria</taxon>
        <taxon>Pseudomonadati</taxon>
        <taxon>Pseudomonadota</taxon>
        <taxon>Alphaproteobacteria</taxon>
        <taxon>Sphingomonadales</taxon>
        <taxon>Sphingopyxidaceae</taxon>
        <taxon>Flavisphingopyxis</taxon>
    </lineage>
</organism>
<dbReference type="PRINTS" id="PR00455">
    <property type="entry name" value="HTHTETR"/>
</dbReference>
<evidence type="ECO:0000256" key="4">
    <source>
        <dbReference type="PROSITE-ProRule" id="PRU00335"/>
    </source>
</evidence>
<reference evidence="7 8" key="1">
    <citation type="submission" date="2019-08" db="EMBL/GenBank/DDBJ databases">
        <title>Sphingorhabdus soil sp. nov., isolated from arctic soil.</title>
        <authorList>
            <person name="Liu Y."/>
        </authorList>
    </citation>
    <scope>NUCLEOTIDE SEQUENCE [LARGE SCALE GENOMIC DNA]</scope>
    <source>
        <strain evidence="7 8">D-2Q-5-6</strain>
    </source>
</reference>
<feature type="compositionally biased region" description="Low complexity" evidence="5">
    <location>
        <begin position="8"/>
        <end position="17"/>
    </location>
</feature>
<dbReference type="PANTHER" id="PTHR30055">
    <property type="entry name" value="HTH-TYPE TRANSCRIPTIONAL REGULATOR RUTR"/>
    <property type="match status" value="1"/>
</dbReference>
<dbReference type="GO" id="GO:0000976">
    <property type="term" value="F:transcription cis-regulatory region binding"/>
    <property type="evidence" value="ECO:0007669"/>
    <property type="project" value="TreeGrafter"/>
</dbReference>
<evidence type="ECO:0000256" key="1">
    <source>
        <dbReference type="ARBA" id="ARBA00023015"/>
    </source>
</evidence>
<dbReference type="GO" id="GO:0003700">
    <property type="term" value="F:DNA-binding transcription factor activity"/>
    <property type="evidence" value="ECO:0007669"/>
    <property type="project" value="TreeGrafter"/>
</dbReference>
<dbReference type="SUPFAM" id="SSF48498">
    <property type="entry name" value="Tetracyclin repressor-like, C-terminal domain"/>
    <property type="match status" value="1"/>
</dbReference>
<protein>
    <submittedName>
        <fullName evidence="7">TetR/AcrR family transcriptional regulator</fullName>
    </submittedName>
</protein>
<keyword evidence="3" id="KW-0804">Transcription</keyword>
<comment type="caution">
    <text evidence="7">The sequence shown here is derived from an EMBL/GenBank/DDBJ whole genome shotgun (WGS) entry which is preliminary data.</text>
</comment>
<keyword evidence="2 4" id="KW-0238">DNA-binding</keyword>
<dbReference type="EMBL" id="VOPY01000001">
    <property type="protein sequence ID" value="TXC73699.1"/>
    <property type="molecule type" value="Genomic_DNA"/>
</dbReference>
<evidence type="ECO:0000256" key="2">
    <source>
        <dbReference type="ARBA" id="ARBA00023125"/>
    </source>
</evidence>
<dbReference type="InterPro" id="IPR001647">
    <property type="entry name" value="HTH_TetR"/>
</dbReference>
<dbReference type="SUPFAM" id="SSF46689">
    <property type="entry name" value="Homeodomain-like"/>
    <property type="match status" value="1"/>
</dbReference>
<dbReference type="Gene3D" id="1.10.10.60">
    <property type="entry name" value="Homeodomain-like"/>
    <property type="match status" value="1"/>
</dbReference>
<keyword evidence="1" id="KW-0805">Transcription regulation</keyword>
<dbReference type="Proteomes" id="UP000321129">
    <property type="component" value="Unassembled WGS sequence"/>
</dbReference>
<feature type="region of interest" description="Disordered" evidence="5">
    <location>
        <begin position="1"/>
        <end position="47"/>
    </location>
</feature>
<dbReference type="InterPro" id="IPR009057">
    <property type="entry name" value="Homeodomain-like_sf"/>
</dbReference>
<evidence type="ECO:0000256" key="5">
    <source>
        <dbReference type="SAM" id="MobiDB-lite"/>
    </source>
</evidence>
<dbReference type="OrthoDB" id="9811084at2"/>
<dbReference type="PANTHER" id="PTHR30055:SF234">
    <property type="entry name" value="HTH-TYPE TRANSCRIPTIONAL REGULATOR BETI"/>
    <property type="match status" value="1"/>
</dbReference>
<dbReference type="AlphaFoldDB" id="A0A5C6ULH1"/>
<proteinExistence type="predicted"/>
<evidence type="ECO:0000256" key="3">
    <source>
        <dbReference type="ARBA" id="ARBA00023163"/>
    </source>
</evidence>
<feature type="DNA-binding region" description="H-T-H motif" evidence="4">
    <location>
        <begin position="70"/>
        <end position="89"/>
    </location>
</feature>
<dbReference type="RefSeq" id="WP_147121535.1">
    <property type="nucleotide sequence ID" value="NZ_VOPY01000001.1"/>
</dbReference>
<dbReference type="PROSITE" id="PS50977">
    <property type="entry name" value="HTH_TETR_2"/>
    <property type="match status" value="1"/>
</dbReference>
<dbReference type="Pfam" id="PF00440">
    <property type="entry name" value="TetR_N"/>
    <property type="match status" value="1"/>
</dbReference>
<accession>A0A5C6ULH1</accession>
<gene>
    <name evidence="7" type="ORF">FSZ31_02905</name>
</gene>
<evidence type="ECO:0000313" key="8">
    <source>
        <dbReference type="Proteomes" id="UP000321129"/>
    </source>
</evidence>
<sequence length="233" mass="25334">MGTDRSNPAQKGKAAAPAKRRATPPESGRATAAGAPSDKAPRTERGRKTLRKLLDAAAIEFGTRGFYESSIAEITRRAGTALGSFYTYFDSKDAIFRALVQDMSGQVGRHAGAALKDVTGALAREEAALASFLDFARIHKEVYRIVDESEFVDPESYRAHYENTATRILARLKEGAEAGELRDDVDELHAWALMGMNVFLGLRYAVWTDEADPGDIAARANDMIARGLIKPKG</sequence>
<dbReference type="Gene3D" id="1.10.357.10">
    <property type="entry name" value="Tetracycline Repressor, domain 2"/>
    <property type="match status" value="1"/>
</dbReference>